<name>A0ACD1I1A5_9EURO</name>
<reference evidence="1" key="1">
    <citation type="submission" date="2018-02" db="EMBL/GenBank/DDBJ databases">
        <title>The genomes of Aspergillus section Nigri reveals drivers in fungal speciation.</title>
        <authorList>
            <consortium name="DOE Joint Genome Institute"/>
            <person name="Vesth T.C."/>
            <person name="Nybo J."/>
            <person name="Theobald S."/>
            <person name="Brandl J."/>
            <person name="Frisvad J.C."/>
            <person name="Nielsen K.F."/>
            <person name="Lyhne E.K."/>
            <person name="Kogle M.E."/>
            <person name="Kuo A."/>
            <person name="Riley R."/>
            <person name="Clum A."/>
            <person name="Nolan M."/>
            <person name="Lipzen A."/>
            <person name="Salamov A."/>
            <person name="Henrissat B."/>
            <person name="Wiebenga A."/>
            <person name="De vries R.P."/>
            <person name="Grigoriev I.V."/>
            <person name="Mortensen U.H."/>
            <person name="Andersen M.R."/>
            <person name="Baker S.E."/>
        </authorList>
    </citation>
    <scope>NUCLEOTIDE SEQUENCE</scope>
    <source>
        <strain evidence="1">CBS 115574</strain>
    </source>
</reference>
<organism evidence="1 2">
    <name type="scientific">Aspergillus costaricaensis CBS 115574</name>
    <dbReference type="NCBI Taxonomy" id="1448317"/>
    <lineage>
        <taxon>Eukaryota</taxon>
        <taxon>Fungi</taxon>
        <taxon>Dikarya</taxon>
        <taxon>Ascomycota</taxon>
        <taxon>Pezizomycotina</taxon>
        <taxon>Eurotiomycetes</taxon>
        <taxon>Eurotiomycetidae</taxon>
        <taxon>Eurotiales</taxon>
        <taxon>Aspergillaceae</taxon>
        <taxon>Aspergillus</taxon>
        <taxon>Aspergillus subgen. Circumdati</taxon>
    </lineage>
</organism>
<gene>
    <name evidence="1" type="ORF">BO79DRAFT_259329</name>
</gene>
<keyword evidence="2" id="KW-1185">Reference proteome</keyword>
<protein>
    <submittedName>
        <fullName evidence="1">Uncharacterized protein</fullName>
    </submittedName>
</protein>
<dbReference type="EMBL" id="KZ824575">
    <property type="protein sequence ID" value="RAK84364.1"/>
    <property type="molecule type" value="Genomic_DNA"/>
</dbReference>
<evidence type="ECO:0000313" key="2">
    <source>
        <dbReference type="Proteomes" id="UP000249748"/>
    </source>
</evidence>
<evidence type="ECO:0000313" key="1">
    <source>
        <dbReference type="EMBL" id="RAK84364.1"/>
    </source>
</evidence>
<dbReference type="Proteomes" id="UP000249748">
    <property type="component" value="Unassembled WGS sequence"/>
</dbReference>
<accession>A0ACD1I1A5</accession>
<sequence length="233" mass="25860">MPHARNKTGKASRHAPLDQETVLESASSWVRWIETGEKIVTRDIKRIHEALHLVSDKNGADSYTAAVRQAHSLGGKELTVIFALAVGKSAFRDTKKELKRKLLTLLAELREFECRLVPEADDDNRSNVSGTASEILSQREPEASVPSEAISSQEATASLASQSRYQTELSGNVYELTPIDLLEISTALVTQKLICPGPLLLTEPFQPTAKPFITIPITTQLCYYLRDRCRQVM</sequence>
<proteinExistence type="predicted"/>